<reference evidence="3 4" key="1">
    <citation type="submission" date="2016-10" db="EMBL/GenBank/DDBJ databases">
        <authorList>
            <person name="de Groot N.N."/>
        </authorList>
    </citation>
    <scope>NUCLEOTIDE SEQUENCE [LARGE SCALE GENOMIC DNA]</scope>
    <source>
        <strain evidence="3 4">WG14</strain>
    </source>
</reference>
<dbReference type="AlphaFoldDB" id="A0A1G6I9Q2"/>
<dbReference type="CDD" id="cd08512">
    <property type="entry name" value="PBP2_NikA_DppA_OppA_like_7"/>
    <property type="match status" value="1"/>
</dbReference>
<protein>
    <submittedName>
        <fullName evidence="3">Peptide/nickel transport system substrate-binding protein</fullName>
    </submittedName>
</protein>
<dbReference type="EMBL" id="FMYV01000001">
    <property type="protein sequence ID" value="SDC03279.1"/>
    <property type="molecule type" value="Genomic_DNA"/>
</dbReference>
<dbReference type="InterPro" id="IPR000914">
    <property type="entry name" value="SBP_5_dom"/>
</dbReference>
<sequence>MKKILVVLFVLSALVFSFAEIPNSDTIIKREIGEPETLDPAYAYDTASGEVIFNIADNLIAYDGEALDKFVPMLSTVVPTVENGYLSEDGLTYTFVIREGVKFHNGNDLTPEDVEYSFERNMLASQFGGPTWMYLEPLTGYQYLEQSVPEFIGVGKWADLFNEDGTLKEEYREDMIAFYEEVIDPAVEVNGNEVTFNLAIPYGPFLNVLAHFSAWSVIIDKEWSIEQGAWDGNPDGWWKWHNLRTEDAAFYDNLMGTGPYELVEWDRTQQQVILKRNDNYWREPAPVENVVLRTITEWPTAKTAFEAGDVDIMTPDQQYMSQLRGREDEGIITVEGLTTISTDVIGFIWEINPDSKYIGSGRLDGEGIPTNFFADENVRKGFQHAFSYDAYIASVLEGQAIQPVSALPKGLLGYSDDIDKPSFDANAATNYFRRAFNGQLWNRGFKMTLVYNSGNDARQAAMEILRDNLAQINPRFQVEVRGVQWPDYVASRRSYTNPTNFFSWLADYPDPHNFISTYYNSDSGYYAAYMGDSYARFASLPQPEFGGVSLNDYIMMALEESNTQKRAMMYEKISEFAVDHAINLPVAQGLARKAYRDWLKGWERNPMQGSSDYFYILSKEE</sequence>
<feature type="domain" description="Solute-binding protein family 5" evidence="2">
    <location>
        <begin position="84"/>
        <end position="523"/>
    </location>
</feature>
<name>A0A1G6I9Q2_9BACT</name>
<dbReference type="Pfam" id="PF00496">
    <property type="entry name" value="SBP_bac_5"/>
    <property type="match status" value="1"/>
</dbReference>
<dbReference type="SUPFAM" id="SSF53850">
    <property type="entry name" value="Periplasmic binding protein-like II"/>
    <property type="match status" value="1"/>
</dbReference>
<feature type="chain" id="PRO_5011666289" evidence="1">
    <location>
        <begin position="20"/>
        <end position="621"/>
    </location>
</feature>
<gene>
    <name evidence="3" type="ORF">SAMN04488588_0302</name>
</gene>
<proteinExistence type="predicted"/>
<dbReference type="PANTHER" id="PTHR30290:SF34">
    <property type="entry name" value="ABC TRANSPORTER, PERIPLASMIC OLIGO-PEPTIDE BINDING PROTEIN, PUTATIVE-RELATED"/>
    <property type="match status" value="1"/>
</dbReference>
<dbReference type="InterPro" id="IPR030678">
    <property type="entry name" value="Peptide/Ni-bd"/>
</dbReference>
<organism evidence="3 4">
    <name type="scientific">Geotoga petraea</name>
    <dbReference type="NCBI Taxonomy" id="28234"/>
    <lineage>
        <taxon>Bacteria</taxon>
        <taxon>Thermotogati</taxon>
        <taxon>Thermotogota</taxon>
        <taxon>Thermotogae</taxon>
        <taxon>Petrotogales</taxon>
        <taxon>Petrotogaceae</taxon>
        <taxon>Geotoga</taxon>
    </lineage>
</organism>
<dbReference type="STRING" id="28234.SAMN04488588_0302"/>
<feature type="signal peptide" evidence="1">
    <location>
        <begin position="1"/>
        <end position="19"/>
    </location>
</feature>
<dbReference type="Gene3D" id="3.10.105.10">
    <property type="entry name" value="Dipeptide-binding Protein, Domain 3"/>
    <property type="match status" value="1"/>
</dbReference>
<dbReference type="GO" id="GO:1904680">
    <property type="term" value="F:peptide transmembrane transporter activity"/>
    <property type="evidence" value="ECO:0007669"/>
    <property type="project" value="TreeGrafter"/>
</dbReference>
<evidence type="ECO:0000259" key="2">
    <source>
        <dbReference type="Pfam" id="PF00496"/>
    </source>
</evidence>
<dbReference type="RefSeq" id="WP_091402157.1">
    <property type="nucleotide sequence ID" value="NZ_FMYV01000001.1"/>
</dbReference>
<keyword evidence="1" id="KW-0732">Signal</keyword>
<dbReference type="Gene3D" id="3.40.190.10">
    <property type="entry name" value="Periplasmic binding protein-like II"/>
    <property type="match status" value="1"/>
</dbReference>
<dbReference type="GO" id="GO:0042597">
    <property type="term" value="C:periplasmic space"/>
    <property type="evidence" value="ECO:0007669"/>
    <property type="project" value="UniProtKB-ARBA"/>
</dbReference>
<evidence type="ECO:0000256" key="1">
    <source>
        <dbReference type="SAM" id="SignalP"/>
    </source>
</evidence>
<dbReference type="PIRSF" id="PIRSF002741">
    <property type="entry name" value="MppA"/>
    <property type="match status" value="1"/>
</dbReference>
<dbReference type="PANTHER" id="PTHR30290">
    <property type="entry name" value="PERIPLASMIC BINDING COMPONENT OF ABC TRANSPORTER"/>
    <property type="match status" value="1"/>
</dbReference>
<accession>A0A1G6I9Q2</accession>
<dbReference type="InterPro" id="IPR039424">
    <property type="entry name" value="SBP_5"/>
</dbReference>
<dbReference type="GO" id="GO:0015833">
    <property type="term" value="P:peptide transport"/>
    <property type="evidence" value="ECO:0007669"/>
    <property type="project" value="TreeGrafter"/>
</dbReference>
<keyword evidence="4" id="KW-1185">Reference proteome</keyword>
<evidence type="ECO:0000313" key="4">
    <source>
        <dbReference type="Proteomes" id="UP000199322"/>
    </source>
</evidence>
<evidence type="ECO:0000313" key="3">
    <source>
        <dbReference type="EMBL" id="SDC03279.1"/>
    </source>
</evidence>
<dbReference type="Proteomes" id="UP000199322">
    <property type="component" value="Unassembled WGS sequence"/>
</dbReference>
<dbReference type="GO" id="GO:0043190">
    <property type="term" value="C:ATP-binding cassette (ABC) transporter complex"/>
    <property type="evidence" value="ECO:0007669"/>
    <property type="project" value="InterPro"/>
</dbReference>